<proteinExistence type="predicted"/>
<dbReference type="SUPFAM" id="SSF52058">
    <property type="entry name" value="L domain-like"/>
    <property type="match status" value="1"/>
</dbReference>
<dbReference type="EMBL" id="JBCGBO010000001">
    <property type="protein sequence ID" value="KAK9229838.1"/>
    <property type="molecule type" value="Genomic_DNA"/>
</dbReference>
<dbReference type="InterPro" id="IPR032675">
    <property type="entry name" value="LRR_dom_sf"/>
</dbReference>
<comment type="caution">
    <text evidence="1">The sequence shown here is derived from an EMBL/GenBank/DDBJ whole genome shotgun (WGS) entry which is preliminary data.</text>
</comment>
<name>A0AAP0N1D9_9ROSI</name>
<dbReference type="Proteomes" id="UP001428341">
    <property type="component" value="Unassembled WGS sequence"/>
</dbReference>
<protein>
    <submittedName>
        <fullName evidence="1">Uncharacterized protein</fullName>
    </submittedName>
</protein>
<dbReference type="Gene3D" id="3.80.10.10">
    <property type="entry name" value="Ribonuclease Inhibitor"/>
    <property type="match status" value="1"/>
</dbReference>
<accession>A0AAP0N1D9</accession>
<gene>
    <name evidence="1" type="ORF">WN944_022804</name>
</gene>
<evidence type="ECO:0000313" key="1">
    <source>
        <dbReference type="EMBL" id="KAK9229838.1"/>
    </source>
</evidence>
<keyword evidence="2" id="KW-1185">Reference proteome</keyword>
<organism evidence="1 2">
    <name type="scientific">Citrus x changshan-huyou</name>
    <dbReference type="NCBI Taxonomy" id="2935761"/>
    <lineage>
        <taxon>Eukaryota</taxon>
        <taxon>Viridiplantae</taxon>
        <taxon>Streptophyta</taxon>
        <taxon>Embryophyta</taxon>
        <taxon>Tracheophyta</taxon>
        <taxon>Spermatophyta</taxon>
        <taxon>Magnoliopsida</taxon>
        <taxon>eudicotyledons</taxon>
        <taxon>Gunneridae</taxon>
        <taxon>Pentapetalae</taxon>
        <taxon>rosids</taxon>
        <taxon>malvids</taxon>
        <taxon>Sapindales</taxon>
        <taxon>Rutaceae</taxon>
        <taxon>Aurantioideae</taxon>
        <taxon>Citrus</taxon>
    </lineage>
</organism>
<dbReference type="AlphaFoldDB" id="A0AAP0N1D9"/>
<evidence type="ECO:0000313" key="2">
    <source>
        <dbReference type="Proteomes" id="UP001428341"/>
    </source>
</evidence>
<reference evidence="1 2" key="1">
    <citation type="submission" date="2024-05" db="EMBL/GenBank/DDBJ databases">
        <title>Haplotype-resolved chromosome-level genome assembly of Huyou (Citrus changshanensis).</title>
        <authorList>
            <person name="Miao C."/>
            <person name="Chen W."/>
            <person name="Wu Y."/>
            <person name="Wang L."/>
            <person name="Zhao S."/>
            <person name="Grierson D."/>
            <person name="Xu C."/>
            <person name="Chen K."/>
        </authorList>
    </citation>
    <scope>NUCLEOTIDE SEQUENCE [LARGE SCALE GENOMIC DNA]</scope>
    <source>
        <strain evidence="1">01-14</strain>
        <tissue evidence="1">Leaf</tissue>
    </source>
</reference>
<sequence>MPLVTLDLDSNDFTGMMSMSLFNSENLINFSVVSNLLEGSLFGEIGNIIALDKVVLSNNLLTEARSQCLKKFGIPLMLHDLDFNNFIGVILVSRFNSKDLIEFSIV</sequence>